<evidence type="ECO:0000313" key="1">
    <source>
        <dbReference type="EMBL" id="OMJ69430.1"/>
    </source>
</evidence>
<organism evidence="1 2">
    <name type="scientific">Stentor coeruleus</name>
    <dbReference type="NCBI Taxonomy" id="5963"/>
    <lineage>
        <taxon>Eukaryota</taxon>
        <taxon>Sar</taxon>
        <taxon>Alveolata</taxon>
        <taxon>Ciliophora</taxon>
        <taxon>Postciliodesmatophora</taxon>
        <taxon>Heterotrichea</taxon>
        <taxon>Heterotrichida</taxon>
        <taxon>Stentoridae</taxon>
        <taxon>Stentor</taxon>
    </lineage>
</organism>
<gene>
    <name evidence="1" type="ORF">SteCoe_32862</name>
</gene>
<protein>
    <submittedName>
        <fullName evidence="1">Uncharacterized protein</fullName>
    </submittedName>
</protein>
<reference evidence="1 2" key="1">
    <citation type="submission" date="2016-11" db="EMBL/GenBank/DDBJ databases">
        <title>The macronuclear genome of Stentor coeruleus: a giant cell with tiny introns.</title>
        <authorList>
            <person name="Slabodnick M."/>
            <person name="Ruby J.G."/>
            <person name="Reiff S.B."/>
            <person name="Swart E.C."/>
            <person name="Gosai S."/>
            <person name="Prabakaran S."/>
            <person name="Witkowska E."/>
            <person name="Larue G.E."/>
            <person name="Fisher S."/>
            <person name="Freeman R.M."/>
            <person name="Gunawardena J."/>
            <person name="Chu W."/>
            <person name="Stover N.A."/>
            <person name="Gregory B.D."/>
            <person name="Nowacki M."/>
            <person name="Derisi J."/>
            <person name="Roy S.W."/>
            <person name="Marshall W.F."/>
            <person name="Sood P."/>
        </authorList>
    </citation>
    <scope>NUCLEOTIDE SEQUENCE [LARGE SCALE GENOMIC DNA]</scope>
    <source>
        <strain evidence="1">WM001</strain>
    </source>
</reference>
<accession>A0A1R2AYH9</accession>
<dbReference type="EMBL" id="MPUH01001200">
    <property type="protein sequence ID" value="OMJ69430.1"/>
    <property type="molecule type" value="Genomic_DNA"/>
</dbReference>
<dbReference type="OrthoDB" id="326547at2759"/>
<dbReference type="AlphaFoldDB" id="A0A1R2AYH9"/>
<name>A0A1R2AYH9_9CILI</name>
<evidence type="ECO:0000313" key="2">
    <source>
        <dbReference type="Proteomes" id="UP000187209"/>
    </source>
</evidence>
<dbReference type="Proteomes" id="UP000187209">
    <property type="component" value="Unassembled WGS sequence"/>
</dbReference>
<keyword evidence="2" id="KW-1185">Reference proteome</keyword>
<sequence length="186" mass="21641">MDFKPPNIKEKPITDNLYTFLKITYNKNLKQYICCLTTKSFPKPVYITLEKLPEESQEKIKNFTKTVLPLPIKSTPDIKPIMKKTINLIEDEDEESSQSNSESLLKTMCDLYHKGNYLFDKPVKIIGVHGNDALFFSVLYSCKNNMRNIGLVSYQIIIESYPELLMKFLEESKIVLTNRTLQDIKF</sequence>
<comment type="caution">
    <text evidence="1">The sequence shown here is derived from an EMBL/GenBank/DDBJ whole genome shotgun (WGS) entry which is preliminary data.</text>
</comment>
<proteinExistence type="predicted"/>